<dbReference type="EMBL" id="CVRI01000037">
    <property type="protein sequence ID" value="CRK93584.1"/>
    <property type="molecule type" value="Genomic_DNA"/>
</dbReference>
<feature type="signal peptide" evidence="1">
    <location>
        <begin position="1"/>
        <end position="15"/>
    </location>
</feature>
<feature type="chain" id="PRO_5012068614" evidence="1">
    <location>
        <begin position="16"/>
        <end position="64"/>
    </location>
</feature>
<evidence type="ECO:0000313" key="2">
    <source>
        <dbReference type="EMBL" id="CRK93584.1"/>
    </source>
</evidence>
<reference evidence="2 3" key="1">
    <citation type="submission" date="2015-04" db="EMBL/GenBank/DDBJ databases">
        <authorList>
            <person name="Syromyatnikov M.Y."/>
            <person name="Popov V.N."/>
        </authorList>
    </citation>
    <scope>NUCLEOTIDE SEQUENCE [LARGE SCALE GENOMIC DNA]</scope>
</reference>
<dbReference type="Proteomes" id="UP000183832">
    <property type="component" value="Unassembled WGS sequence"/>
</dbReference>
<organism evidence="2 3">
    <name type="scientific">Clunio marinus</name>
    <dbReference type="NCBI Taxonomy" id="568069"/>
    <lineage>
        <taxon>Eukaryota</taxon>
        <taxon>Metazoa</taxon>
        <taxon>Ecdysozoa</taxon>
        <taxon>Arthropoda</taxon>
        <taxon>Hexapoda</taxon>
        <taxon>Insecta</taxon>
        <taxon>Pterygota</taxon>
        <taxon>Neoptera</taxon>
        <taxon>Endopterygota</taxon>
        <taxon>Diptera</taxon>
        <taxon>Nematocera</taxon>
        <taxon>Chironomoidea</taxon>
        <taxon>Chironomidae</taxon>
        <taxon>Clunio</taxon>
    </lineage>
</organism>
<evidence type="ECO:0000256" key="1">
    <source>
        <dbReference type="SAM" id="SignalP"/>
    </source>
</evidence>
<accession>A0A1J1HZQ3</accession>
<proteinExistence type="predicted"/>
<keyword evidence="3" id="KW-1185">Reference proteome</keyword>
<evidence type="ECO:0000313" key="3">
    <source>
        <dbReference type="Proteomes" id="UP000183832"/>
    </source>
</evidence>
<keyword evidence="1" id="KW-0732">Signal</keyword>
<dbReference type="AlphaFoldDB" id="A0A1J1HZQ3"/>
<name>A0A1J1HZQ3_9DIPT</name>
<protein>
    <submittedName>
        <fullName evidence="2">CLUMA_CG007117, isoform A</fullName>
    </submittedName>
</protein>
<sequence length="64" mass="7931">MRLLLPFIIFSQTTAMLYDKLNISQYWRQFDENFPNLFFGNLRSMRLSFLFWFNDNYCDEEDLT</sequence>
<gene>
    <name evidence="2" type="ORF">CLUMA_CG007117</name>
</gene>